<sequence length="807" mass="90274">MATMEIEGQQVIQDDQMSNCRSFGSNYHPSSQSRKISIGIMIDSLTKIGSEGMKDDEVAVLNAEKATSNRGRKNKEQGLAAAIISKQNEAPVQESSPWINTKSFYKKRPIIETVYTKQTSSLNIARGRENKVNGAKETPTTSSIQFFANQNSMLQSGNGNQKKFNRVTDKSSGGKDGTTEMEEFRSSAGQGVGVSDKVGTVVKINKTEKRTSEALKMKLWEVLGNASSPNKQFFSGSKTLEMDANSPMVEPNFDQKGNTIVKPRQNSDSIEPDSESPDATTRRPVTRSLTRKRAPNKVQAKKVKSGPSSSCKQKLKERSIFSFKVGLSGELHDAVNGVLQKSIKKGERKSCRIEPRKIWFPEKDNADRIKPANDGSKALPPSEKASLLGNRMESFQGCPQNNGDGDHVEPKKGDQEKDFHGSPVTKKADKVGDVDSPALTKSADGQEDLSNPSLNILEDPQDFHSLTFRMRTPMRNSSPYSPPRTDGMEQGVCSPAVAEKIFTFGAIHCFRTLPTPKRDCYGSKMQSESDDAEELRVSPTKKSVPIVEEKDEGNESSKSSSEERDSDCFKEISPIDQGYHSSQETDIFSPEIVPADTPKFTLRPAKRLRSHGGIKFNEFRTEGSTEFQCFSEQNQEDGLSRAISLFSLALERMKSKMETETSKRSSEIVMSVAEGIHLQLQNVQCQMQKDVGKLTSLSKLKRKRLETRFQVMISNMNSSKSGLIQWWVLTTWFFLKFQGVINSYVDHHPSRRKEQQEQLKLIHEKFKDEINQHIQDCRSSIEGLEVHQIELKRNVERQTLERDISPA</sequence>
<dbReference type="GO" id="GO:0051321">
    <property type="term" value="P:meiotic cell cycle"/>
    <property type="evidence" value="ECO:0007669"/>
    <property type="project" value="InterPro"/>
</dbReference>
<evidence type="ECO:0000256" key="1">
    <source>
        <dbReference type="SAM" id="MobiDB-lite"/>
    </source>
</evidence>
<feature type="domain" description="Meiosis-specific protein ASY3-like coiled-coil" evidence="2">
    <location>
        <begin position="746"/>
        <end position="799"/>
    </location>
</feature>
<feature type="compositionally biased region" description="Basic and acidic residues" evidence="1">
    <location>
        <begin position="404"/>
        <end position="433"/>
    </location>
</feature>
<feature type="region of interest" description="Disordered" evidence="1">
    <location>
        <begin position="362"/>
        <end position="458"/>
    </location>
</feature>
<dbReference type="EMBL" id="QGNW01000075">
    <property type="protein sequence ID" value="RVX01518.1"/>
    <property type="molecule type" value="Genomic_DNA"/>
</dbReference>
<proteinExistence type="predicted"/>
<dbReference type="InterPro" id="IPR037731">
    <property type="entry name" value="ASY3-like"/>
</dbReference>
<dbReference type="Proteomes" id="UP000288805">
    <property type="component" value="Unassembled WGS sequence"/>
</dbReference>
<feature type="compositionally biased region" description="Basic and acidic residues" evidence="1">
    <location>
        <begin position="362"/>
        <end position="371"/>
    </location>
</feature>
<feature type="compositionally biased region" description="Basic residues" evidence="1">
    <location>
        <begin position="289"/>
        <end position="304"/>
    </location>
</feature>
<protein>
    <submittedName>
        <fullName evidence="3">Meiosis-specific protein ASY3</fullName>
    </submittedName>
</protein>
<name>A0A438IXU0_VITVI</name>
<feature type="region of interest" description="Disordered" evidence="1">
    <location>
        <begin position="243"/>
        <end position="313"/>
    </location>
</feature>
<dbReference type="PANTHER" id="PTHR36027:SF1">
    <property type="entry name" value="MEIOSIS-SPECIFIC PROTEIN ASY3"/>
    <property type="match status" value="1"/>
</dbReference>
<evidence type="ECO:0000313" key="3">
    <source>
        <dbReference type="EMBL" id="RVX01518.1"/>
    </source>
</evidence>
<accession>A0A438IXU0</accession>
<dbReference type="InterPro" id="IPR046845">
    <property type="entry name" value="ASY3-like_CC"/>
</dbReference>
<feature type="region of interest" description="Disordered" evidence="1">
    <location>
        <begin position="518"/>
        <end position="568"/>
    </location>
</feature>
<gene>
    <name evidence="3" type="primary">ASY3_1</name>
    <name evidence="3" type="ORF">CK203_017404</name>
</gene>
<organism evidence="3 4">
    <name type="scientific">Vitis vinifera</name>
    <name type="common">Grape</name>
    <dbReference type="NCBI Taxonomy" id="29760"/>
    <lineage>
        <taxon>Eukaryota</taxon>
        <taxon>Viridiplantae</taxon>
        <taxon>Streptophyta</taxon>
        <taxon>Embryophyta</taxon>
        <taxon>Tracheophyta</taxon>
        <taxon>Spermatophyta</taxon>
        <taxon>Magnoliopsida</taxon>
        <taxon>eudicotyledons</taxon>
        <taxon>Gunneridae</taxon>
        <taxon>Pentapetalae</taxon>
        <taxon>rosids</taxon>
        <taxon>Vitales</taxon>
        <taxon>Vitaceae</taxon>
        <taxon>Viteae</taxon>
        <taxon>Vitis</taxon>
    </lineage>
</organism>
<reference evidence="3 4" key="1">
    <citation type="journal article" date="2018" name="PLoS Genet.">
        <title>Population sequencing reveals clonal diversity and ancestral inbreeding in the grapevine cultivar Chardonnay.</title>
        <authorList>
            <person name="Roach M.J."/>
            <person name="Johnson D.L."/>
            <person name="Bohlmann J."/>
            <person name="van Vuuren H.J."/>
            <person name="Jones S.J."/>
            <person name="Pretorius I.S."/>
            <person name="Schmidt S.A."/>
            <person name="Borneman A.R."/>
        </authorList>
    </citation>
    <scope>NUCLEOTIDE SEQUENCE [LARGE SCALE GENOMIC DNA]</scope>
    <source>
        <strain evidence="4">cv. Chardonnay</strain>
        <tissue evidence="3">Leaf</tissue>
    </source>
</reference>
<comment type="caution">
    <text evidence="3">The sequence shown here is derived from an EMBL/GenBank/DDBJ whole genome shotgun (WGS) entry which is preliminary data.</text>
</comment>
<feature type="domain" description="Meiosis-specific protein ASY3-like coiled-coil" evidence="2">
    <location>
        <begin position="17"/>
        <end position="715"/>
    </location>
</feature>
<evidence type="ECO:0000313" key="4">
    <source>
        <dbReference type="Proteomes" id="UP000288805"/>
    </source>
</evidence>
<dbReference type="PANTHER" id="PTHR36027">
    <property type="entry name" value="MEIOSIS-SPECIFIC PROTEIN ASY3"/>
    <property type="match status" value="1"/>
</dbReference>
<evidence type="ECO:0000259" key="2">
    <source>
        <dbReference type="Pfam" id="PF20435"/>
    </source>
</evidence>
<dbReference type="Pfam" id="PF20435">
    <property type="entry name" value="ASY3-like"/>
    <property type="match status" value="2"/>
</dbReference>
<feature type="region of interest" description="Disordered" evidence="1">
    <location>
        <begin position="156"/>
        <end position="180"/>
    </location>
</feature>
<dbReference type="AlphaFoldDB" id="A0A438IXU0"/>